<dbReference type="eggNOG" id="COG1567">
    <property type="taxonomic scope" value="Bacteria"/>
</dbReference>
<protein>
    <recommendedName>
        <fullName evidence="2">CRISPR system Cms protein Csm4</fullName>
    </recommendedName>
</protein>
<comment type="similarity">
    <text evidence="1">Belongs to the CRISPR-associated Csm4 family.</text>
</comment>
<evidence type="ECO:0000256" key="4">
    <source>
        <dbReference type="ARBA" id="ARBA00023118"/>
    </source>
</evidence>
<dbReference type="GO" id="GO:0003723">
    <property type="term" value="F:RNA binding"/>
    <property type="evidence" value="ECO:0007669"/>
    <property type="project" value="UniProtKB-KW"/>
</dbReference>
<sequence length="320" mass="35817">MTVWCLHLHLQGPIATPLHSGTLFGHLCWAHRLMKGEDSLIRWLKALPESPWLISDAFPAGCLPRPLLAPERLPRQAPEEDKAAFTERLQKAKKQKKQSWISVRDFLALREGLSGEALNWRLADADEQTAANGKVVSYHQPHNTIHRLTGTTPETGGLYFMEERWHGKGAEKLDVYLQAPDASTEQLRHLFATIGEQGFGRDASLGRGRFSVEAIDTADSTLFQYTGNRLLSLSHGSLTSNMRAPRYKLHVHYGKLGGLFAGGVRSPFKRPLLLLKPGATFEPAGEEPFGEWLSDVHPDHPEIGHHAWHLCLPYTETEVH</sequence>
<dbReference type="OrthoDB" id="9790529at2"/>
<evidence type="ECO:0000313" key="6">
    <source>
        <dbReference type="Proteomes" id="UP000001844"/>
    </source>
</evidence>
<evidence type="ECO:0000256" key="3">
    <source>
        <dbReference type="ARBA" id="ARBA00022884"/>
    </source>
</evidence>
<name>D5BXY7_NITHN</name>
<dbReference type="Proteomes" id="UP000001844">
    <property type="component" value="Chromosome"/>
</dbReference>
<dbReference type="EMBL" id="CP001798">
    <property type="protein sequence ID" value="ADE15898.1"/>
    <property type="molecule type" value="Genomic_DNA"/>
</dbReference>
<dbReference type="GO" id="GO:0051607">
    <property type="term" value="P:defense response to virus"/>
    <property type="evidence" value="ECO:0007669"/>
    <property type="project" value="UniProtKB-KW"/>
</dbReference>
<dbReference type="HOGENOM" id="CLU_076034_0_0_6"/>
<dbReference type="KEGG" id="nhl:Nhal_2833"/>
<evidence type="ECO:0000313" key="5">
    <source>
        <dbReference type="EMBL" id="ADE15898.1"/>
    </source>
</evidence>
<gene>
    <name evidence="5" type="ordered locus">Nhal_2833</name>
</gene>
<dbReference type="AlphaFoldDB" id="D5BXY7"/>
<keyword evidence="6" id="KW-1185">Reference proteome</keyword>
<dbReference type="RefSeq" id="WP_013033753.1">
    <property type="nucleotide sequence ID" value="NC_013960.1"/>
</dbReference>
<accession>D5BXY7</accession>
<dbReference type="NCBIfam" id="TIGR01903">
    <property type="entry name" value="cas5_csm4"/>
    <property type="match status" value="1"/>
</dbReference>
<keyword evidence="4" id="KW-0051">Antiviral defense</keyword>
<reference evidence="6" key="1">
    <citation type="submission" date="2010-04" db="EMBL/GenBank/DDBJ databases">
        <title>Complete genome sequence of Nitrosococcus halophilus Nc4, a salt-adapted, aerobic obligate ammonia-oxidizing sulfur purple bacterium.</title>
        <authorList>
            <consortium name="US DOE Joint Genome Institute"/>
            <person name="Campbell M.A."/>
            <person name="Malfatti S.A."/>
            <person name="Chain P.S.G."/>
            <person name="Heidelberg J.F."/>
            <person name="Ward B.B."/>
            <person name="Klotz M.G."/>
        </authorList>
    </citation>
    <scope>NUCLEOTIDE SEQUENCE [LARGE SCALE GENOMIC DNA]</scope>
    <source>
        <strain evidence="6">Nc4</strain>
    </source>
</reference>
<keyword evidence="3" id="KW-0694">RNA-binding</keyword>
<evidence type="ECO:0000256" key="2">
    <source>
        <dbReference type="ARBA" id="ARBA00016109"/>
    </source>
</evidence>
<evidence type="ECO:0000256" key="1">
    <source>
        <dbReference type="ARBA" id="ARBA00005772"/>
    </source>
</evidence>
<dbReference type="InterPro" id="IPR005510">
    <property type="entry name" value="Csm4"/>
</dbReference>
<proteinExistence type="inferred from homology"/>
<dbReference type="STRING" id="472759.Nhal_2833"/>
<organism evidence="5 6">
    <name type="scientific">Nitrosococcus halophilus (strain Nc4)</name>
    <dbReference type="NCBI Taxonomy" id="472759"/>
    <lineage>
        <taxon>Bacteria</taxon>
        <taxon>Pseudomonadati</taxon>
        <taxon>Pseudomonadota</taxon>
        <taxon>Gammaproteobacteria</taxon>
        <taxon>Chromatiales</taxon>
        <taxon>Chromatiaceae</taxon>
        <taxon>Nitrosococcus</taxon>
    </lineage>
</organism>